<dbReference type="EMBL" id="BSDI01000031">
    <property type="protein sequence ID" value="GLI00241.1"/>
    <property type="molecule type" value="Genomic_DNA"/>
</dbReference>
<proteinExistence type="predicted"/>
<dbReference type="Proteomes" id="UP001144280">
    <property type="component" value="Unassembled WGS sequence"/>
</dbReference>
<dbReference type="SUPFAM" id="SSF48452">
    <property type="entry name" value="TPR-like"/>
    <property type="match status" value="1"/>
</dbReference>
<dbReference type="Gene3D" id="1.25.40.10">
    <property type="entry name" value="Tetratricopeptide repeat domain"/>
    <property type="match status" value="2"/>
</dbReference>
<evidence type="ECO:0000313" key="2">
    <source>
        <dbReference type="Proteomes" id="UP001144280"/>
    </source>
</evidence>
<reference evidence="1" key="1">
    <citation type="submission" date="2022-12" db="EMBL/GenBank/DDBJ databases">
        <title>New Phytohabitans aurantiacus sp. RD004123 nov., an actinomycete isolated from soil.</title>
        <authorList>
            <person name="Triningsih D.W."/>
            <person name="Harunari E."/>
            <person name="Igarashi Y."/>
        </authorList>
    </citation>
    <scope>NUCLEOTIDE SEQUENCE</scope>
    <source>
        <strain evidence="1">RD004123</strain>
    </source>
</reference>
<comment type="caution">
    <text evidence="1">The sequence shown here is derived from an EMBL/GenBank/DDBJ whole genome shotgun (WGS) entry which is preliminary data.</text>
</comment>
<dbReference type="SUPFAM" id="SSF81901">
    <property type="entry name" value="HCP-like"/>
    <property type="match status" value="2"/>
</dbReference>
<keyword evidence="2" id="KW-1185">Reference proteome</keyword>
<dbReference type="InterPro" id="IPR050767">
    <property type="entry name" value="Sel1_AlgK"/>
</dbReference>
<gene>
    <name evidence="1" type="ORF">Pa4123_55170</name>
</gene>
<evidence type="ECO:0000313" key="1">
    <source>
        <dbReference type="EMBL" id="GLI00241.1"/>
    </source>
</evidence>
<dbReference type="PANTHER" id="PTHR11102">
    <property type="entry name" value="SEL-1-LIKE PROTEIN"/>
    <property type="match status" value="1"/>
</dbReference>
<protein>
    <submittedName>
        <fullName evidence="1">Uncharacterized protein</fullName>
    </submittedName>
</protein>
<dbReference type="PANTHER" id="PTHR11102:SF160">
    <property type="entry name" value="ERAD-ASSOCIATED E3 UBIQUITIN-PROTEIN LIGASE COMPONENT HRD3"/>
    <property type="match status" value="1"/>
</dbReference>
<accession>A0ABQ5R0I3</accession>
<name>A0ABQ5R0I3_9ACTN</name>
<dbReference type="InterPro" id="IPR011990">
    <property type="entry name" value="TPR-like_helical_dom_sf"/>
</dbReference>
<sequence length="914" mass="100180">MAVPVSSPRASEEFAGGTPPERFAAALRALYTAAGAPPYRVLVRQGAGQRPQVKLTDSSLSDWINGRSVPADLAAVRFLVGYLESIAGRRGHQARGHGWWSALHAQARQFIYAKRGDLPESRATTTATTARQRVGRPIRSYTPLALEVHRAIDVFDSVQPGDDLTPYVERDHDIHIREVVDAVADGASRMLVLVGGSSTGKTRACWQAIQCLPARWWLWHPIDPSRTAAAALELSQVRPYTVAWLNDAQHYLLTADPALGERVAAGLRTLLRDEARGPVLILATIWPEFWSTLTSQPTDGSPDPYAQARELLAGADIRVPDRFTARDMQALHIVADGDPRMRHAAEHAKNGRITQHLAGVPELLRRYRNAPAVARALIDTAIDIRRLGHPPHIPDTLLEQVAPGYLTDHDWNQADNDWLQQALVYTGWPCHGVPGPLTRIRPRPADPPTPGGHMHYQLADYLEQVGRIERAAVFPPISFWQAAATIITDPDAQRAIGRHAEVRGRYRRAATMYQKAASRDHPGALWDLACLLERAGYRDGIEALHQRSADHGNPYALQRLAERQEHAGHHAEAEALAFQAADRGNTLALPALVDLRYEAGKHLDGLTTLELLRAVRGEPVARIDARGLAMRAADCGHFEALRTLAFHLEQDGDHDGSRRLYWEATDRGDLEALRTLGYLRRLVGDYDAADTLYQQAADRGDVKAVRDLGYVRELVGDRAAAETHYRQAAARGYARAVRDLTRLREEAGDHDGAESAALQAAERGDSLPLYDLGKLREQTGDIASAETLYRQAASCGNSDAWRFLAKLRESGGDPAGAETLYSQAIDHGDHRAIRDLALLRQRTGNPASATTLHRQAVDHGYHDALDDLANLLQQTGDTAGADCVRRFGLADDGSVATSLDFNLLGSPAPTTSGQ</sequence>
<organism evidence="1 2">
    <name type="scientific">Phytohabitans aurantiacus</name>
    <dbReference type="NCBI Taxonomy" id="3016789"/>
    <lineage>
        <taxon>Bacteria</taxon>
        <taxon>Bacillati</taxon>
        <taxon>Actinomycetota</taxon>
        <taxon>Actinomycetes</taxon>
        <taxon>Micromonosporales</taxon>
        <taxon>Micromonosporaceae</taxon>
    </lineage>
</organism>